<gene>
    <name evidence="8" type="primary">uvrY_2</name>
    <name evidence="8" type="ORF">NCTC11388_02205</name>
</gene>
<dbReference type="PROSITE" id="PS50043">
    <property type="entry name" value="HTH_LUXR_2"/>
    <property type="match status" value="1"/>
</dbReference>
<keyword evidence="1 5" id="KW-0597">Phosphoprotein</keyword>
<dbReference type="PROSITE" id="PS00622">
    <property type="entry name" value="HTH_LUXR_1"/>
    <property type="match status" value="1"/>
</dbReference>
<feature type="domain" description="HTH luxR-type" evidence="6">
    <location>
        <begin position="144"/>
        <end position="209"/>
    </location>
</feature>
<evidence type="ECO:0000259" key="7">
    <source>
        <dbReference type="PROSITE" id="PS50110"/>
    </source>
</evidence>
<dbReference type="Pfam" id="PF00072">
    <property type="entry name" value="Response_reg"/>
    <property type="match status" value="1"/>
</dbReference>
<dbReference type="CDD" id="cd17535">
    <property type="entry name" value="REC_NarL-like"/>
    <property type="match status" value="1"/>
</dbReference>
<sequence>MFEKTIKIAIVDDHLIVLEGLSRLIESNPEYTIVGTFTHGYDFLTFVKTEPVDIVLLDISLPDISGIDLCLQIKKVAPDAAIIAISNHIERSIILQMLQNGAVGYLLKNVDLHELKNALNEALSGKVTFSSDVKEIIARPHLHDLIDLPKLTKREKEILQHIALGKTTTTIADELFLSPLTIETHRKRMMNKFKAKNMAALIKTAMEHNLI</sequence>
<evidence type="ECO:0000256" key="5">
    <source>
        <dbReference type="PROSITE-ProRule" id="PRU00169"/>
    </source>
</evidence>
<keyword evidence="2" id="KW-0805">Transcription regulation</keyword>
<feature type="modified residue" description="4-aspartylphosphate" evidence="5">
    <location>
        <position position="58"/>
    </location>
</feature>
<dbReference type="Gene3D" id="3.40.50.2300">
    <property type="match status" value="1"/>
</dbReference>
<proteinExistence type="predicted"/>
<dbReference type="InterPro" id="IPR001789">
    <property type="entry name" value="Sig_transdc_resp-reg_receiver"/>
</dbReference>
<dbReference type="RefSeq" id="WP_115170129.1">
    <property type="nucleotide sequence ID" value="NZ_UGYW01000002.1"/>
</dbReference>
<dbReference type="PROSITE" id="PS50110">
    <property type="entry name" value="RESPONSE_REGULATORY"/>
    <property type="match status" value="1"/>
</dbReference>
<dbReference type="InterPro" id="IPR000792">
    <property type="entry name" value="Tscrpt_reg_LuxR_C"/>
</dbReference>
<keyword evidence="4" id="KW-0804">Transcription</keyword>
<dbReference type="Gene3D" id="1.10.10.10">
    <property type="entry name" value="Winged helix-like DNA-binding domain superfamily/Winged helix DNA-binding domain"/>
    <property type="match status" value="1"/>
</dbReference>
<dbReference type="EMBL" id="UGYW01000002">
    <property type="protein sequence ID" value="SUJ12266.1"/>
    <property type="molecule type" value="Genomic_DNA"/>
</dbReference>
<dbReference type="Proteomes" id="UP000254893">
    <property type="component" value="Unassembled WGS sequence"/>
</dbReference>
<evidence type="ECO:0000313" key="9">
    <source>
        <dbReference type="Proteomes" id="UP000254893"/>
    </source>
</evidence>
<evidence type="ECO:0000259" key="6">
    <source>
        <dbReference type="PROSITE" id="PS50043"/>
    </source>
</evidence>
<evidence type="ECO:0000313" key="8">
    <source>
        <dbReference type="EMBL" id="SUJ12266.1"/>
    </source>
</evidence>
<dbReference type="InterPro" id="IPR036388">
    <property type="entry name" value="WH-like_DNA-bd_sf"/>
</dbReference>
<dbReference type="SMART" id="SM00448">
    <property type="entry name" value="REC"/>
    <property type="match status" value="1"/>
</dbReference>
<organism evidence="8 9">
    <name type="scientific">Sphingobacterium spiritivorum</name>
    <name type="common">Flavobacterium spiritivorum</name>
    <dbReference type="NCBI Taxonomy" id="258"/>
    <lineage>
        <taxon>Bacteria</taxon>
        <taxon>Pseudomonadati</taxon>
        <taxon>Bacteroidota</taxon>
        <taxon>Sphingobacteriia</taxon>
        <taxon>Sphingobacteriales</taxon>
        <taxon>Sphingobacteriaceae</taxon>
        <taxon>Sphingobacterium</taxon>
    </lineage>
</organism>
<dbReference type="InterPro" id="IPR058245">
    <property type="entry name" value="NreC/VraR/RcsB-like_REC"/>
</dbReference>
<dbReference type="InterPro" id="IPR016032">
    <property type="entry name" value="Sig_transdc_resp-reg_C-effctor"/>
</dbReference>
<accession>A0A380C3Q8</accession>
<dbReference type="PANTHER" id="PTHR43214">
    <property type="entry name" value="TWO-COMPONENT RESPONSE REGULATOR"/>
    <property type="match status" value="1"/>
</dbReference>
<protein>
    <submittedName>
        <fullName evidence="8">Response regulator uvrY</fullName>
    </submittedName>
</protein>
<dbReference type="GO" id="GO:0000160">
    <property type="term" value="P:phosphorelay signal transduction system"/>
    <property type="evidence" value="ECO:0007669"/>
    <property type="project" value="InterPro"/>
</dbReference>
<name>A0A380C3Q8_SPHSI</name>
<dbReference type="InterPro" id="IPR011006">
    <property type="entry name" value="CheY-like_superfamily"/>
</dbReference>
<dbReference type="CDD" id="cd06170">
    <property type="entry name" value="LuxR_C_like"/>
    <property type="match status" value="1"/>
</dbReference>
<feature type="domain" description="Response regulatory" evidence="7">
    <location>
        <begin position="7"/>
        <end position="123"/>
    </location>
</feature>
<evidence type="ECO:0000256" key="3">
    <source>
        <dbReference type="ARBA" id="ARBA00023125"/>
    </source>
</evidence>
<dbReference type="SUPFAM" id="SSF46894">
    <property type="entry name" value="C-terminal effector domain of the bipartite response regulators"/>
    <property type="match status" value="1"/>
</dbReference>
<evidence type="ECO:0000256" key="2">
    <source>
        <dbReference type="ARBA" id="ARBA00023015"/>
    </source>
</evidence>
<reference evidence="8 9" key="1">
    <citation type="submission" date="2018-06" db="EMBL/GenBank/DDBJ databases">
        <authorList>
            <consortium name="Pathogen Informatics"/>
            <person name="Doyle S."/>
        </authorList>
    </citation>
    <scope>NUCLEOTIDE SEQUENCE [LARGE SCALE GENOMIC DNA]</scope>
    <source>
        <strain evidence="8 9">NCTC11388</strain>
    </source>
</reference>
<dbReference type="GO" id="GO:0003677">
    <property type="term" value="F:DNA binding"/>
    <property type="evidence" value="ECO:0007669"/>
    <property type="project" value="UniProtKB-KW"/>
</dbReference>
<dbReference type="AlphaFoldDB" id="A0A380C3Q8"/>
<dbReference type="InterPro" id="IPR039420">
    <property type="entry name" value="WalR-like"/>
</dbReference>
<dbReference type="PANTHER" id="PTHR43214:SF41">
    <property type="entry name" value="NITRATE_NITRITE RESPONSE REGULATOR PROTEIN NARP"/>
    <property type="match status" value="1"/>
</dbReference>
<dbReference type="SUPFAM" id="SSF52172">
    <property type="entry name" value="CheY-like"/>
    <property type="match status" value="1"/>
</dbReference>
<dbReference type="GO" id="GO:0006355">
    <property type="term" value="P:regulation of DNA-templated transcription"/>
    <property type="evidence" value="ECO:0007669"/>
    <property type="project" value="InterPro"/>
</dbReference>
<keyword evidence="3" id="KW-0238">DNA-binding</keyword>
<dbReference type="PRINTS" id="PR00038">
    <property type="entry name" value="HTHLUXR"/>
</dbReference>
<evidence type="ECO:0000256" key="1">
    <source>
        <dbReference type="ARBA" id="ARBA00022553"/>
    </source>
</evidence>
<evidence type="ECO:0000256" key="4">
    <source>
        <dbReference type="ARBA" id="ARBA00023163"/>
    </source>
</evidence>
<dbReference type="SMART" id="SM00421">
    <property type="entry name" value="HTH_LUXR"/>
    <property type="match status" value="1"/>
</dbReference>
<dbReference type="Pfam" id="PF00196">
    <property type="entry name" value="GerE"/>
    <property type="match status" value="1"/>
</dbReference>